<gene>
    <name evidence="1" type="ORF">CR513_08418</name>
</gene>
<name>A0A371HXF9_MUCPR</name>
<dbReference type="EMBL" id="QJKJ01001460">
    <property type="protein sequence ID" value="RDY07475.1"/>
    <property type="molecule type" value="Genomic_DNA"/>
</dbReference>
<comment type="caution">
    <text evidence="1">The sequence shown here is derived from an EMBL/GenBank/DDBJ whole genome shotgun (WGS) entry which is preliminary data.</text>
</comment>
<evidence type="ECO:0000313" key="2">
    <source>
        <dbReference type="Proteomes" id="UP000257109"/>
    </source>
</evidence>
<evidence type="ECO:0000313" key="1">
    <source>
        <dbReference type="EMBL" id="RDY07475.1"/>
    </source>
</evidence>
<organism evidence="1 2">
    <name type="scientific">Mucuna pruriens</name>
    <name type="common">Velvet bean</name>
    <name type="synonym">Dolichos pruriens</name>
    <dbReference type="NCBI Taxonomy" id="157652"/>
    <lineage>
        <taxon>Eukaryota</taxon>
        <taxon>Viridiplantae</taxon>
        <taxon>Streptophyta</taxon>
        <taxon>Embryophyta</taxon>
        <taxon>Tracheophyta</taxon>
        <taxon>Spermatophyta</taxon>
        <taxon>Magnoliopsida</taxon>
        <taxon>eudicotyledons</taxon>
        <taxon>Gunneridae</taxon>
        <taxon>Pentapetalae</taxon>
        <taxon>rosids</taxon>
        <taxon>fabids</taxon>
        <taxon>Fabales</taxon>
        <taxon>Fabaceae</taxon>
        <taxon>Papilionoideae</taxon>
        <taxon>50 kb inversion clade</taxon>
        <taxon>NPAAA clade</taxon>
        <taxon>indigoferoid/millettioid clade</taxon>
        <taxon>Phaseoleae</taxon>
        <taxon>Mucuna</taxon>
    </lineage>
</organism>
<dbReference type="Proteomes" id="UP000257109">
    <property type="component" value="Unassembled WGS sequence"/>
</dbReference>
<accession>A0A371HXF9</accession>
<feature type="non-terminal residue" evidence="1">
    <location>
        <position position="1"/>
    </location>
</feature>
<protein>
    <submittedName>
        <fullName evidence="1">Uncharacterized protein</fullName>
    </submittedName>
</protein>
<keyword evidence="2" id="KW-1185">Reference proteome</keyword>
<proteinExistence type="predicted"/>
<dbReference type="AlphaFoldDB" id="A0A371HXF9"/>
<reference evidence="1" key="1">
    <citation type="submission" date="2018-05" db="EMBL/GenBank/DDBJ databases">
        <title>Draft genome of Mucuna pruriens seed.</title>
        <authorList>
            <person name="Nnadi N.E."/>
            <person name="Vos R."/>
            <person name="Hasami M.H."/>
            <person name="Devisetty U.K."/>
            <person name="Aguiy J.C."/>
        </authorList>
    </citation>
    <scope>NUCLEOTIDE SEQUENCE [LARGE SCALE GENOMIC DNA]</scope>
    <source>
        <strain evidence="1">JCA_2017</strain>
    </source>
</reference>
<sequence length="100" mass="11871">MDLVQKNLSMSTRNIFQNYEKMNVVFTYKPLELLNLNLFGLTKTLSLVTNMRHSMRLKYSIEELKMKRSGHGIEFENVEFKSLCKNNDIFHNFLFSSRTL</sequence>